<dbReference type="EMBL" id="JABSTQ010011507">
    <property type="protein sequence ID" value="KAG0410607.1"/>
    <property type="molecule type" value="Genomic_DNA"/>
</dbReference>
<comment type="caution">
    <text evidence="1">The sequence shown here is derived from an EMBL/GenBank/DDBJ whole genome shotgun (WGS) entry which is preliminary data.</text>
</comment>
<evidence type="ECO:0000313" key="1">
    <source>
        <dbReference type="EMBL" id="KAG0410607.1"/>
    </source>
</evidence>
<organism evidence="1 2">
    <name type="scientific">Ixodes persulcatus</name>
    <name type="common">Taiga tick</name>
    <dbReference type="NCBI Taxonomy" id="34615"/>
    <lineage>
        <taxon>Eukaryota</taxon>
        <taxon>Metazoa</taxon>
        <taxon>Ecdysozoa</taxon>
        <taxon>Arthropoda</taxon>
        <taxon>Chelicerata</taxon>
        <taxon>Arachnida</taxon>
        <taxon>Acari</taxon>
        <taxon>Parasitiformes</taxon>
        <taxon>Ixodida</taxon>
        <taxon>Ixodoidea</taxon>
        <taxon>Ixodidae</taxon>
        <taxon>Ixodinae</taxon>
        <taxon>Ixodes</taxon>
    </lineage>
</organism>
<name>A0AC60NU24_IXOPE</name>
<protein>
    <submittedName>
        <fullName evidence="1">Uncharacterized protein</fullName>
    </submittedName>
</protein>
<keyword evidence="2" id="KW-1185">Reference proteome</keyword>
<proteinExistence type="predicted"/>
<sequence>MRPDQREQERPSEEGSHIGAETEGDENNVRTPSWLCLYSPFELVETPNTVVLRSAFASERVRKMAQNFSGTSFEAREATSKITYDSRLRLMDRGRWAKRLFIYTYLTGVQTGCWRKRLYQLEKKYGFFSTPVTITSDRKWEIEIRNRRLSVYVDSKVLRRPGREKLLHSVENAKRTRS</sequence>
<dbReference type="Proteomes" id="UP000805193">
    <property type="component" value="Unassembled WGS sequence"/>
</dbReference>
<gene>
    <name evidence="1" type="ORF">HPB47_012283</name>
</gene>
<reference evidence="1 2" key="1">
    <citation type="journal article" date="2020" name="Cell">
        <title>Large-Scale Comparative Analyses of Tick Genomes Elucidate Their Genetic Diversity and Vector Capacities.</title>
        <authorList>
            <consortium name="Tick Genome and Microbiome Consortium (TIGMIC)"/>
            <person name="Jia N."/>
            <person name="Wang J."/>
            <person name="Shi W."/>
            <person name="Du L."/>
            <person name="Sun Y."/>
            <person name="Zhan W."/>
            <person name="Jiang J.F."/>
            <person name="Wang Q."/>
            <person name="Zhang B."/>
            <person name="Ji P."/>
            <person name="Bell-Sakyi L."/>
            <person name="Cui X.M."/>
            <person name="Yuan T.T."/>
            <person name="Jiang B.G."/>
            <person name="Yang W.F."/>
            <person name="Lam T.T."/>
            <person name="Chang Q.C."/>
            <person name="Ding S.J."/>
            <person name="Wang X.J."/>
            <person name="Zhu J.G."/>
            <person name="Ruan X.D."/>
            <person name="Zhao L."/>
            <person name="Wei J.T."/>
            <person name="Ye R.Z."/>
            <person name="Que T.C."/>
            <person name="Du C.H."/>
            <person name="Zhou Y.H."/>
            <person name="Cheng J.X."/>
            <person name="Dai P.F."/>
            <person name="Guo W.B."/>
            <person name="Han X.H."/>
            <person name="Huang E.J."/>
            <person name="Li L.F."/>
            <person name="Wei W."/>
            <person name="Gao Y.C."/>
            <person name="Liu J.Z."/>
            <person name="Shao H.Z."/>
            <person name="Wang X."/>
            <person name="Wang C.C."/>
            <person name="Yang T.C."/>
            <person name="Huo Q.B."/>
            <person name="Li W."/>
            <person name="Chen H.Y."/>
            <person name="Chen S.E."/>
            <person name="Zhou L.G."/>
            <person name="Ni X.B."/>
            <person name="Tian J.H."/>
            <person name="Sheng Y."/>
            <person name="Liu T."/>
            <person name="Pan Y.S."/>
            <person name="Xia L.Y."/>
            <person name="Li J."/>
            <person name="Zhao F."/>
            <person name="Cao W.C."/>
        </authorList>
    </citation>
    <scope>NUCLEOTIDE SEQUENCE [LARGE SCALE GENOMIC DNA]</scope>
    <source>
        <strain evidence="1">Iper-2018</strain>
    </source>
</reference>
<accession>A0AC60NU24</accession>
<evidence type="ECO:0000313" key="2">
    <source>
        <dbReference type="Proteomes" id="UP000805193"/>
    </source>
</evidence>